<dbReference type="InterPro" id="IPR011990">
    <property type="entry name" value="TPR-like_helical_dom_sf"/>
</dbReference>
<comment type="caution">
    <text evidence="4">The sequence shown here is derived from an EMBL/GenBank/DDBJ whole genome shotgun (WGS) entry which is preliminary data.</text>
</comment>
<feature type="coiled-coil region" evidence="2">
    <location>
        <begin position="601"/>
        <end position="632"/>
    </location>
</feature>
<dbReference type="OrthoDB" id="5637745at2"/>
<evidence type="ECO:0000256" key="3">
    <source>
        <dbReference type="SAM" id="MobiDB-lite"/>
    </source>
</evidence>
<proteinExistence type="predicted"/>
<dbReference type="PATRIC" id="fig|456.5.peg.846"/>
<evidence type="ECO:0000313" key="4">
    <source>
        <dbReference type="EMBL" id="KTD16489.1"/>
    </source>
</evidence>
<evidence type="ECO:0000256" key="2">
    <source>
        <dbReference type="SAM" id="Coils"/>
    </source>
</evidence>
<name>A0A0W0VA37_9GAMM</name>
<keyword evidence="2" id="KW-0175">Coiled coil</keyword>
<dbReference type="Gene3D" id="1.25.40.10">
    <property type="entry name" value="Tetratricopeptide repeat domain"/>
    <property type="match status" value="1"/>
</dbReference>
<feature type="compositionally biased region" description="Polar residues" evidence="3">
    <location>
        <begin position="834"/>
        <end position="859"/>
    </location>
</feature>
<evidence type="ECO:0000313" key="5">
    <source>
        <dbReference type="Proteomes" id="UP000055035"/>
    </source>
</evidence>
<gene>
    <name evidence="4" type="ORF">Ljor_0795</name>
</gene>
<dbReference type="Pfam" id="PF13432">
    <property type="entry name" value="TPR_16"/>
    <property type="match status" value="1"/>
</dbReference>
<keyword evidence="5" id="KW-1185">Reference proteome</keyword>
<dbReference type="PROSITE" id="PS50005">
    <property type="entry name" value="TPR"/>
    <property type="match status" value="1"/>
</dbReference>
<sequence length="871" mass="99294">MNPQALRLNKEGKKLLKSRQKQERSRQALNNFDEAIRLEPVFAEAWYNKGLAHLALKQYRLAVSSFSMAFALAPNSKVLKQIKLLKEEHLNTDFFVDGGLRGLICSEEYLNEFELMRTKHANVAKLSFKEQVAWINELMQFVYKYYDSHDKPFAFAISQTLLNKDNPNAKTYRLKVAGEFMAFQFADEPNQATAFADTYILKFISTALDDIFLDDAKIALRMMFETIHQFPRDERGKLLDHLPWAGNSWYFLEFCGSLFIADDQVDKENELGGLPLSYIYDRNNDQGEIIQNFFNAVLNETCLVKMAMLDIVKTDLKSLRQFFEVLSQRLNGHPIEQITISDLPNLHALMWYSKHSANYLRLMALLPNKGEEMNLSLIEGKTPSTPLAQLQVLMHTSSYSQSLKGRLAFLRSMQLVGEMFSIRSWGSHLKRLDFISTDRLSGAIRNGLCHAEDLESFDVLTHLENDEAQISALQKEFSLLKEYIQGDIVKREKHFPLWPNIESGYSTWEKPVRAYWEAVKSYYQVVPPFMPNLFVPKQPLLSVEEIKLVVSSLKPVRVGFFTEVIQMLKGGIPFFKIRSSDFKNLSGKELREPKRLLSLAEDNYKDKRTQAQAELSRKKQDLESKVRDSMDKVFPNIKAVGFNLFEELRKGNEAGVTNTPKQTTEETIKRLKNRMNLLKALMVESKVLREDHLSETGRVKPFLQTDIELLLSTSYVVAQIINMINKLSALGVLESIDADLKKDLVTLVALRNALEHSDPIEESSEITLFQMHSKVYEALAYVVEDLLGQYYCKIMAINESSITPPASATADPGERVKQERPVDLTAFVKARSTASPGTNSMAFFSSTPEVKASESSPGNLKSMEGVSLDRM</sequence>
<dbReference type="STRING" id="456.Ljor_0795"/>
<dbReference type="InterPro" id="IPR019734">
    <property type="entry name" value="TPR_rpt"/>
</dbReference>
<dbReference type="SUPFAM" id="SSF48452">
    <property type="entry name" value="TPR-like"/>
    <property type="match status" value="1"/>
</dbReference>
<dbReference type="AlphaFoldDB" id="A0A0W0VA37"/>
<dbReference type="Proteomes" id="UP000055035">
    <property type="component" value="Unassembled WGS sequence"/>
</dbReference>
<reference evidence="4 5" key="1">
    <citation type="submission" date="2015-11" db="EMBL/GenBank/DDBJ databases">
        <title>Genomic analysis of 38 Legionella species identifies large and diverse effector repertoires.</title>
        <authorList>
            <person name="Burstein D."/>
            <person name="Amaro F."/>
            <person name="Zusman T."/>
            <person name="Lifshitz Z."/>
            <person name="Cohen O."/>
            <person name="Gilbert J.A."/>
            <person name="Pupko T."/>
            <person name="Shuman H.A."/>
            <person name="Segal G."/>
        </authorList>
    </citation>
    <scope>NUCLEOTIDE SEQUENCE [LARGE SCALE GENOMIC DNA]</scope>
    <source>
        <strain evidence="4 5">BL-540</strain>
    </source>
</reference>
<dbReference type="EMBL" id="LNYJ01000011">
    <property type="protein sequence ID" value="KTD16489.1"/>
    <property type="molecule type" value="Genomic_DNA"/>
</dbReference>
<dbReference type="RefSeq" id="WP_058470341.1">
    <property type="nucleotide sequence ID" value="NZ_CAAAIC010000002.1"/>
</dbReference>
<evidence type="ECO:0000256" key="1">
    <source>
        <dbReference type="PROSITE-ProRule" id="PRU00339"/>
    </source>
</evidence>
<feature type="region of interest" description="Disordered" evidence="3">
    <location>
        <begin position="834"/>
        <end position="871"/>
    </location>
</feature>
<dbReference type="SMART" id="SM00028">
    <property type="entry name" value="TPR"/>
    <property type="match status" value="1"/>
</dbReference>
<accession>A0A0W0VA37</accession>
<feature type="repeat" description="TPR" evidence="1">
    <location>
        <begin position="43"/>
        <end position="76"/>
    </location>
</feature>
<protein>
    <submittedName>
        <fullName evidence="4">Tetratricopeptide repeat protein</fullName>
    </submittedName>
</protein>
<organism evidence="4 5">
    <name type="scientific">Legionella jordanis</name>
    <dbReference type="NCBI Taxonomy" id="456"/>
    <lineage>
        <taxon>Bacteria</taxon>
        <taxon>Pseudomonadati</taxon>
        <taxon>Pseudomonadota</taxon>
        <taxon>Gammaproteobacteria</taxon>
        <taxon>Legionellales</taxon>
        <taxon>Legionellaceae</taxon>
        <taxon>Legionella</taxon>
    </lineage>
</organism>
<keyword evidence="1" id="KW-0802">TPR repeat</keyword>